<dbReference type="InterPro" id="IPR001296">
    <property type="entry name" value="Glyco_trans_1"/>
</dbReference>
<gene>
    <name evidence="5" type="ORF">QYF68_25210</name>
</gene>
<dbReference type="Proteomes" id="UP001172687">
    <property type="component" value="Unassembled WGS sequence"/>
</dbReference>
<sequence length="410" mass="44322">MSRRDVVYLVSRFPVTSETFIVREIEALDRSGKFHVEIRSLFPSPDEPVHDIARRWSRHLVRPTARDAATGLAWALLTRPIAVMSVLATVTPGYLRRPPLLVRALTTVPIACAHARDLARRGRPCHVHAHYATYPALAAWVCRRLAGISYSFTVHAHDLYVDMSMLDRKIADACYVVTISQYNRALLEQHNSMGTPIRVVHAGIDVGAYRFRARGVPAEGEVRALTVASLQQYKGHAVLLEALAMGGPEVDRITLDLIGDGVLRGDLEALVDRLGLRDRVRFLGSCSEEAVRAALDAADLFVLPSIVADDGQMEGLPVALMEALACGVPAVSTKLSGIPEIVVDGVTGLLATPGDAASLNATLTAMVQRGTAAVEFADAGRALVSREFDLRESIAALTGLLDEYLPPVAS</sequence>
<evidence type="ECO:0000259" key="4">
    <source>
        <dbReference type="Pfam" id="PF13439"/>
    </source>
</evidence>
<dbReference type="Pfam" id="PF00534">
    <property type="entry name" value="Glycos_transf_1"/>
    <property type="match status" value="1"/>
</dbReference>
<evidence type="ECO:0000313" key="5">
    <source>
        <dbReference type="EMBL" id="MDN4521097.1"/>
    </source>
</evidence>
<protein>
    <submittedName>
        <fullName evidence="5">Glycosyltransferase</fullName>
        <ecNumber evidence="5">2.4.-.-</ecNumber>
    </submittedName>
</protein>
<organism evidence="5 6">
    <name type="scientific">Mycolicibacterium austroafricanum</name>
    <name type="common">Mycobacterium austroafricanum</name>
    <dbReference type="NCBI Taxonomy" id="39687"/>
    <lineage>
        <taxon>Bacteria</taxon>
        <taxon>Bacillati</taxon>
        <taxon>Actinomycetota</taxon>
        <taxon>Actinomycetes</taxon>
        <taxon>Mycobacteriales</taxon>
        <taxon>Mycobacteriaceae</taxon>
        <taxon>Mycolicibacterium</taxon>
    </lineage>
</organism>
<proteinExistence type="predicted"/>
<name>A0ABT8HK04_MYCAO</name>
<dbReference type="InterPro" id="IPR028098">
    <property type="entry name" value="Glyco_trans_4-like_N"/>
</dbReference>
<evidence type="ECO:0000259" key="3">
    <source>
        <dbReference type="Pfam" id="PF00534"/>
    </source>
</evidence>
<keyword evidence="6" id="KW-1185">Reference proteome</keyword>
<dbReference type="RefSeq" id="WP_105389236.1">
    <property type="nucleotide sequence ID" value="NZ_CP070380.1"/>
</dbReference>
<dbReference type="GO" id="GO:0016757">
    <property type="term" value="F:glycosyltransferase activity"/>
    <property type="evidence" value="ECO:0007669"/>
    <property type="project" value="UniProtKB-KW"/>
</dbReference>
<feature type="domain" description="Glycosyltransferase subfamily 4-like N-terminal" evidence="4">
    <location>
        <begin position="97"/>
        <end position="206"/>
    </location>
</feature>
<evidence type="ECO:0000256" key="1">
    <source>
        <dbReference type="ARBA" id="ARBA00022676"/>
    </source>
</evidence>
<feature type="domain" description="Glycosyl transferase family 1" evidence="3">
    <location>
        <begin position="216"/>
        <end position="381"/>
    </location>
</feature>
<evidence type="ECO:0000313" key="6">
    <source>
        <dbReference type="Proteomes" id="UP001172687"/>
    </source>
</evidence>
<dbReference type="InterPro" id="IPR050194">
    <property type="entry name" value="Glycosyltransferase_grp1"/>
</dbReference>
<dbReference type="Pfam" id="PF13439">
    <property type="entry name" value="Glyco_transf_4"/>
    <property type="match status" value="1"/>
</dbReference>
<evidence type="ECO:0000256" key="2">
    <source>
        <dbReference type="ARBA" id="ARBA00022679"/>
    </source>
</evidence>
<comment type="caution">
    <text evidence="5">The sequence shown here is derived from an EMBL/GenBank/DDBJ whole genome shotgun (WGS) entry which is preliminary data.</text>
</comment>
<keyword evidence="1 5" id="KW-0328">Glycosyltransferase</keyword>
<dbReference type="PANTHER" id="PTHR45947:SF14">
    <property type="entry name" value="SLL1723 PROTEIN"/>
    <property type="match status" value="1"/>
</dbReference>
<dbReference type="PANTHER" id="PTHR45947">
    <property type="entry name" value="SULFOQUINOVOSYL TRANSFERASE SQD2"/>
    <property type="match status" value="1"/>
</dbReference>
<accession>A0ABT8HK04</accession>
<dbReference type="Gene3D" id="3.40.50.2000">
    <property type="entry name" value="Glycogen Phosphorylase B"/>
    <property type="match status" value="2"/>
</dbReference>
<dbReference type="EMBL" id="JAUHTC010000086">
    <property type="protein sequence ID" value="MDN4521097.1"/>
    <property type="molecule type" value="Genomic_DNA"/>
</dbReference>
<dbReference type="EC" id="2.4.-.-" evidence="5"/>
<dbReference type="SUPFAM" id="SSF53756">
    <property type="entry name" value="UDP-Glycosyltransferase/glycogen phosphorylase"/>
    <property type="match status" value="1"/>
</dbReference>
<keyword evidence="2 5" id="KW-0808">Transferase</keyword>
<reference evidence="5" key="1">
    <citation type="submission" date="2023-07" db="EMBL/GenBank/DDBJ databases">
        <title>Degradation of tert-butanol by M. austroafricanum TBA100.</title>
        <authorList>
            <person name="Helbich S."/>
            <person name="Vainshtein Y."/>
        </authorList>
    </citation>
    <scope>NUCLEOTIDE SEQUENCE</scope>
    <source>
        <strain evidence="5">TBA100</strain>
    </source>
</reference>